<feature type="transmembrane region" description="Helical" evidence="1">
    <location>
        <begin position="29"/>
        <end position="53"/>
    </location>
</feature>
<accession>A0A9D1ZW39</accession>
<reference evidence="2" key="2">
    <citation type="submission" date="2021-04" db="EMBL/GenBank/DDBJ databases">
        <authorList>
            <person name="Gilroy R."/>
        </authorList>
    </citation>
    <scope>NUCLEOTIDE SEQUENCE</scope>
    <source>
        <strain evidence="2">1345</strain>
    </source>
</reference>
<protein>
    <submittedName>
        <fullName evidence="2">Uncharacterized protein</fullName>
    </submittedName>
</protein>
<keyword evidence="1" id="KW-0472">Membrane</keyword>
<sequence length="118" mass="14331">MKKYFQKIWVKIKNFFKWLWKQLKDWRTLVIFIIVLLVMYFPAYGFYILSIIFKNGWFAGIATAYIAFWAGPFTPFFPLCIAITFGIKKIFLKIKERIHKRMKNKEEKCENASEEDRK</sequence>
<feature type="transmembrane region" description="Helical" evidence="1">
    <location>
        <begin position="65"/>
        <end position="87"/>
    </location>
</feature>
<keyword evidence="1" id="KW-0812">Transmembrane</keyword>
<evidence type="ECO:0000256" key="1">
    <source>
        <dbReference type="SAM" id="Phobius"/>
    </source>
</evidence>
<name>A0A9D1ZW39_9FIRM</name>
<organism evidence="2 3">
    <name type="scientific">Candidatus Borkfalkia excrementigallinarum</name>
    <dbReference type="NCBI Taxonomy" id="2838506"/>
    <lineage>
        <taxon>Bacteria</taxon>
        <taxon>Bacillati</taxon>
        <taxon>Bacillota</taxon>
        <taxon>Clostridia</taxon>
        <taxon>Christensenellales</taxon>
        <taxon>Christensenellaceae</taxon>
        <taxon>Candidatus Borkfalkia</taxon>
    </lineage>
</organism>
<dbReference type="AlphaFoldDB" id="A0A9D1ZW39"/>
<gene>
    <name evidence="2" type="ORF">H9729_06165</name>
</gene>
<proteinExistence type="predicted"/>
<dbReference type="EMBL" id="DXCQ01000056">
    <property type="protein sequence ID" value="HIY97257.1"/>
    <property type="molecule type" value="Genomic_DNA"/>
</dbReference>
<evidence type="ECO:0000313" key="3">
    <source>
        <dbReference type="Proteomes" id="UP000886750"/>
    </source>
</evidence>
<dbReference type="Proteomes" id="UP000886750">
    <property type="component" value="Unassembled WGS sequence"/>
</dbReference>
<evidence type="ECO:0000313" key="2">
    <source>
        <dbReference type="EMBL" id="HIY97257.1"/>
    </source>
</evidence>
<keyword evidence="1" id="KW-1133">Transmembrane helix</keyword>
<comment type="caution">
    <text evidence="2">The sequence shown here is derived from an EMBL/GenBank/DDBJ whole genome shotgun (WGS) entry which is preliminary data.</text>
</comment>
<reference evidence="2" key="1">
    <citation type="journal article" date="2021" name="PeerJ">
        <title>Extensive microbial diversity within the chicken gut microbiome revealed by metagenomics and culture.</title>
        <authorList>
            <person name="Gilroy R."/>
            <person name="Ravi A."/>
            <person name="Getino M."/>
            <person name="Pursley I."/>
            <person name="Horton D.L."/>
            <person name="Alikhan N.F."/>
            <person name="Baker D."/>
            <person name="Gharbi K."/>
            <person name="Hall N."/>
            <person name="Watson M."/>
            <person name="Adriaenssens E.M."/>
            <person name="Foster-Nyarko E."/>
            <person name="Jarju S."/>
            <person name="Secka A."/>
            <person name="Antonio M."/>
            <person name="Oren A."/>
            <person name="Chaudhuri R.R."/>
            <person name="La Ragione R."/>
            <person name="Hildebrand F."/>
            <person name="Pallen M.J."/>
        </authorList>
    </citation>
    <scope>NUCLEOTIDE SEQUENCE</scope>
    <source>
        <strain evidence="2">1345</strain>
    </source>
</reference>